<dbReference type="PANTHER" id="PTHR11706">
    <property type="entry name" value="SOLUTE CARRIER PROTEIN FAMILY 11 MEMBER"/>
    <property type="match status" value="1"/>
</dbReference>
<dbReference type="PRINTS" id="PR00447">
    <property type="entry name" value="NATRESASSCMP"/>
</dbReference>
<evidence type="ECO:0000256" key="5">
    <source>
        <dbReference type="ARBA" id="ARBA00022989"/>
    </source>
</evidence>
<dbReference type="GO" id="GO:0015086">
    <property type="term" value="F:cadmium ion transmembrane transporter activity"/>
    <property type="evidence" value="ECO:0007669"/>
    <property type="project" value="TreeGrafter"/>
</dbReference>
<dbReference type="Proteomes" id="UP000318126">
    <property type="component" value="Unassembled WGS sequence"/>
</dbReference>
<evidence type="ECO:0000256" key="2">
    <source>
        <dbReference type="ARBA" id="ARBA00022448"/>
    </source>
</evidence>
<dbReference type="OrthoDB" id="9787548at2"/>
<feature type="transmembrane region" description="Helical" evidence="7">
    <location>
        <begin position="314"/>
        <end position="333"/>
    </location>
</feature>
<feature type="transmembrane region" description="Helical" evidence="7">
    <location>
        <begin position="269"/>
        <end position="293"/>
    </location>
</feature>
<evidence type="ECO:0000256" key="3">
    <source>
        <dbReference type="ARBA" id="ARBA00022692"/>
    </source>
</evidence>
<keyword evidence="5 7" id="KW-1133">Transmembrane helix</keyword>
<feature type="transmembrane region" description="Helical" evidence="7">
    <location>
        <begin position="186"/>
        <end position="206"/>
    </location>
</feature>
<comment type="subcellular location">
    <subcellularLocation>
        <location evidence="1">Membrane</location>
        <topology evidence="1">Multi-pass membrane protein</topology>
    </subcellularLocation>
</comment>
<dbReference type="Pfam" id="PF01566">
    <property type="entry name" value="Nramp"/>
    <property type="match status" value="1"/>
</dbReference>
<evidence type="ECO:0000256" key="4">
    <source>
        <dbReference type="ARBA" id="ARBA00022847"/>
    </source>
</evidence>
<dbReference type="PANTHER" id="PTHR11706:SF33">
    <property type="entry name" value="NATURAL RESISTANCE-ASSOCIATED MACROPHAGE PROTEIN 2"/>
    <property type="match status" value="1"/>
</dbReference>
<feature type="transmembrane region" description="Helical" evidence="7">
    <location>
        <begin position="146"/>
        <end position="166"/>
    </location>
</feature>
<evidence type="ECO:0000256" key="7">
    <source>
        <dbReference type="SAM" id="Phobius"/>
    </source>
</evidence>
<dbReference type="InterPro" id="IPR001046">
    <property type="entry name" value="NRAMP_fam"/>
</dbReference>
<keyword evidence="9" id="KW-1185">Reference proteome</keyword>
<comment type="caution">
    <text evidence="8">The sequence shown here is derived from an EMBL/GenBank/DDBJ whole genome shotgun (WGS) entry which is preliminary data.</text>
</comment>
<reference evidence="9" key="1">
    <citation type="submission" date="2019-07" db="EMBL/GenBank/DDBJ databases">
        <title>Shewanella sp. YLB-08 draft genomic sequence.</title>
        <authorList>
            <person name="Yu L."/>
        </authorList>
    </citation>
    <scope>NUCLEOTIDE SEQUENCE [LARGE SCALE GENOMIC DNA]</scope>
    <source>
        <strain evidence="9">JCM 20706</strain>
    </source>
</reference>
<keyword evidence="6 7" id="KW-0472">Membrane</keyword>
<dbReference type="NCBIfam" id="NF037982">
    <property type="entry name" value="Nramp_1"/>
    <property type="match status" value="1"/>
</dbReference>
<dbReference type="GO" id="GO:0034755">
    <property type="term" value="P:iron ion transmembrane transport"/>
    <property type="evidence" value="ECO:0007669"/>
    <property type="project" value="TreeGrafter"/>
</dbReference>
<feature type="transmembrane region" description="Helical" evidence="7">
    <location>
        <begin position="339"/>
        <end position="360"/>
    </location>
</feature>
<feature type="transmembrane region" description="Helical" evidence="7">
    <location>
        <begin position="12"/>
        <end position="32"/>
    </location>
</feature>
<feature type="transmembrane region" description="Helical" evidence="7">
    <location>
        <begin position="78"/>
        <end position="99"/>
    </location>
</feature>
<evidence type="ECO:0000256" key="6">
    <source>
        <dbReference type="ARBA" id="ARBA00023136"/>
    </source>
</evidence>
<keyword evidence="4" id="KW-0769">Symport</keyword>
<feature type="transmembrane region" description="Helical" evidence="7">
    <location>
        <begin position="227"/>
        <end position="249"/>
    </location>
</feature>
<evidence type="ECO:0000313" key="8">
    <source>
        <dbReference type="EMBL" id="TRY13355.1"/>
    </source>
</evidence>
<dbReference type="AlphaFoldDB" id="A0A553JLL3"/>
<accession>A0A553JLL3</accession>
<dbReference type="GO" id="GO:0005384">
    <property type="term" value="F:manganese ion transmembrane transporter activity"/>
    <property type="evidence" value="ECO:0007669"/>
    <property type="project" value="TreeGrafter"/>
</dbReference>
<evidence type="ECO:0000313" key="9">
    <source>
        <dbReference type="Proteomes" id="UP000318126"/>
    </source>
</evidence>
<dbReference type="GO" id="GO:0015293">
    <property type="term" value="F:symporter activity"/>
    <property type="evidence" value="ECO:0007669"/>
    <property type="project" value="UniProtKB-KW"/>
</dbReference>
<feature type="transmembrane region" description="Helical" evidence="7">
    <location>
        <begin position="119"/>
        <end position="139"/>
    </location>
</feature>
<feature type="transmembrane region" description="Helical" evidence="7">
    <location>
        <begin position="38"/>
        <end position="57"/>
    </location>
</feature>
<evidence type="ECO:0000256" key="1">
    <source>
        <dbReference type="ARBA" id="ARBA00004141"/>
    </source>
</evidence>
<dbReference type="EMBL" id="VKGK01000020">
    <property type="protein sequence ID" value="TRY13355.1"/>
    <property type="molecule type" value="Genomic_DNA"/>
</dbReference>
<feature type="transmembrane region" description="Helical" evidence="7">
    <location>
        <begin position="372"/>
        <end position="394"/>
    </location>
</feature>
<keyword evidence="3 7" id="KW-0812">Transmembrane</keyword>
<proteinExistence type="predicted"/>
<sequence length="397" mass="42413">MQKQTFKIGPGAFIAAAFIGPGTVTLCTLAGVKFGYGLLWVILLSIVATYTLQEMSARLGLITQKGLAAVIKEQIPSGWLRNVIVLLIFSAIVIGNIAYEAGNISGASLGLSALLGEGSLPFLPMLIGTISAILLYIGSYKLLEKVLIGLVLAMSLSFFITALLTQPNMGEVLSGLFTPQVSSQNLLMVIGLIGTTVVPYNLFLHASLVKEVWHHPNELKAVKQDTFISVGFGGVISIAIIICAASIQGGNVENLLDLAKGLNPLFGTFSTLFLGIGMFAAGITSAITAPLAAAFVGQHCFGWKANLKDFRFRLIWLTVIIVGVICSSLQLRPIEIIKFAQITNGLLLPLLACLLLWIVNKTQVLGQYKNTPIQNLFGAIVIIITLILSVKTLYTII</sequence>
<name>A0A553JLL3_SHEHA</name>
<dbReference type="RefSeq" id="WP_144041193.1">
    <property type="nucleotide sequence ID" value="NZ_BMPL01000032.1"/>
</dbReference>
<gene>
    <name evidence="8" type="ORF">FN961_16045</name>
</gene>
<keyword evidence="2" id="KW-0813">Transport</keyword>
<organism evidence="8 9">
    <name type="scientific">Shewanella hanedai</name>
    <name type="common">Alteromonas hanedai</name>
    <dbReference type="NCBI Taxonomy" id="25"/>
    <lineage>
        <taxon>Bacteria</taxon>
        <taxon>Pseudomonadati</taxon>
        <taxon>Pseudomonadota</taxon>
        <taxon>Gammaproteobacteria</taxon>
        <taxon>Alteromonadales</taxon>
        <taxon>Shewanellaceae</taxon>
        <taxon>Shewanella</taxon>
    </lineage>
</organism>
<dbReference type="GO" id="GO:0005886">
    <property type="term" value="C:plasma membrane"/>
    <property type="evidence" value="ECO:0007669"/>
    <property type="project" value="TreeGrafter"/>
</dbReference>
<protein>
    <submittedName>
        <fullName evidence="8">Divalent metal cation transporter</fullName>
    </submittedName>
</protein>